<keyword evidence="3 8" id="KW-0812">Transmembrane</keyword>
<dbReference type="GO" id="GO:0016020">
    <property type="term" value="C:membrane"/>
    <property type="evidence" value="ECO:0007669"/>
    <property type="project" value="UniProtKB-SubCell"/>
</dbReference>
<evidence type="ECO:0000313" key="9">
    <source>
        <dbReference type="EMBL" id="OEU19881.1"/>
    </source>
</evidence>
<dbReference type="Pfam" id="PF04178">
    <property type="entry name" value="Got1"/>
    <property type="match status" value="1"/>
</dbReference>
<feature type="transmembrane region" description="Helical" evidence="8">
    <location>
        <begin position="39"/>
        <end position="59"/>
    </location>
</feature>
<dbReference type="GO" id="GO:0015031">
    <property type="term" value="P:protein transport"/>
    <property type="evidence" value="ECO:0007669"/>
    <property type="project" value="UniProtKB-KW"/>
</dbReference>
<keyword evidence="6 8" id="KW-0472">Membrane</keyword>
<keyword evidence="2 8" id="KW-0813">Transport</keyword>
<dbReference type="InParanoid" id="A0A1E7FNZ9"/>
<dbReference type="GO" id="GO:0016192">
    <property type="term" value="P:vesicle-mediated transport"/>
    <property type="evidence" value="ECO:0007669"/>
    <property type="project" value="InterPro"/>
</dbReference>
<dbReference type="PANTHER" id="PTHR23137">
    <property type="entry name" value="VESICLE TRANSPORT PROTEIN-RELATED"/>
    <property type="match status" value="1"/>
</dbReference>
<dbReference type="AlphaFoldDB" id="A0A1E7FNZ9"/>
<comment type="similarity">
    <text evidence="7 8">Belongs to the SFT2 family.</text>
</comment>
<feature type="transmembrane region" description="Helical" evidence="8">
    <location>
        <begin position="104"/>
        <end position="125"/>
    </location>
</feature>
<dbReference type="OrthoDB" id="73614at2759"/>
<dbReference type="InterPro" id="IPR007305">
    <property type="entry name" value="Vesicle_transpt_Got1/SFT2"/>
</dbReference>
<comment type="subcellular location">
    <subcellularLocation>
        <location evidence="1 8">Membrane</location>
        <topology evidence="1 8">Multi-pass membrane protein</topology>
    </subcellularLocation>
</comment>
<organism evidence="9 10">
    <name type="scientific">Fragilariopsis cylindrus CCMP1102</name>
    <dbReference type="NCBI Taxonomy" id="635003"/>
    <lineage>
        <taxon>Eukaryota</taxon>
        <taxon>Sar</taxon>
        <taxon>Stramenopiles</taxon>
        <taxon>Ochrophyta</taxon>
        <taxon>Bacillariophyta</taxon>
        <taxon>Bacillariophyceae</taxon>
        <taxon>Bacillariophycidae</taxon>
        <taxon>Bacillariales</taxon>
        <taxon>Bacillariaceae</taxon>
        <taxon>Fragilariopsis</taxon>
    </lineage>
</organism>
<feature type="non-terminal residue" evidence="9">
    <location>
        <position position="1"/>
    </location>
</feature>
<feature type="non-terminal residue" evidence="9">
    <location>
        <position position="128"/>
    </location>
</feature>
<evidence type="ECO:0000256" key="4">
    <source>
        <dbReference type="ARBA" id="ARBA00022927"/>
    </source>
</evidence>
<evidence type="ECO:0000256" key="5">
    <source>
        <dbReference type="ARBA" id="ARBA00022989"/>
    </source>
</evidence>
<evidence type="ECO:0000256" key="8">
    <source>
        <dbReference type="RuleBase" id="RU363111"/>
    </source>
</evidence>
<feature type="transmembrane region" description="Helical" evidence="8">
    <location>
        <begin position="79"/>
        <end position="98"/>
    </location>
</feature>
<feature type="transmembrane region" description="Helical" evidence="8">
    <location>
        <begin position="9"/>
        <end position="27"/>
    </location>
</feature>
<evidence type="ECO:0000256" key="2">
    <source>
        <dbReference type="ARBA" id="ARBA00022448"/>
    </source>
</evidence>
<evidence type="ECO:0000313" key="10">
    <source>
        <dbReference type="Proteomes" id="UP000095751"/>
    </source>
</evidence>
<accession>A0A1E7FNZ9</accession>
<evidence type="ECO:0000256" key="3">
    <source>
        <dbReference type="ARBA" id="ARBA00022692"/>
    </source>
</evidence>
<sequence>PTLSLREKLLGCATCMVCGYLLSLGSFMRLKDLMIGNPVPLVVNVTVGNIIALCGTCFLTGPQSQLNRMFHKSRKIASIFYLGSLAVTMFLLLLPHFLFRGLLLLLLMIGQYVAISWYCLSYIPFARE</sequence>
<dbReference type="KEGG" id="fcy:FRACYDRAFT_153141"/>
<comment type="function">
    <text evidence="8">May be involved in fusion of retrograde transport vesicles derived from an endocytic compartment with the Golgi complex.</text>
</comment>
<evidence type="ECO:0000256" key="7">
    <source>
        <dbReference type="ARBA" id="ARBA00025800"/>
    </source>
</evidence>
<dbReference type="GO" id="GO:0012505">
    <property type="term" value="C:endomembrane system"/>
    <property type="evidence" value="ECO:0007669"/>
    <property type="project" value="UniProtKB-ARBA"/>
</dbReference>
<keyword evidence="4 8" id="KW-0653">Protein transport</keyword>
<keyword evidence="10" id="KW-1185">Reference proteome</keyword>
<evidence type="ECO:0000256" key="1">
    <source>
        <dbReference type="ARBA" id="ARBA00004141"/>
    </source>
</evidence>
<dbReference type="EMBL" id="KV784355">
    <property type="protein sequence ID" value="OEU19881.1"/>
    <property type="molecule type" value="Genomic_DNA"/>
</dbReference>
<keyword evidence="5 8" id="KW-1133">Transmembrane helix</keyword>
<dbReference type="GO" id="GO:0005737">
    <property type="term" value="C:cytoplasm"/>
    <property type="evidence" value="ECO:0007669"/>
    <property type="project" value="UniProtKB-ARBA"/>
</dbReference>
<dbReference type="PANTHER" id="PTHR23137:SF6">
    <property type="entry name" value="VESICLE TRANSPORT PROTEIN"/>
    <property type="match status" value="1"/>
</dbReference>
<name>A0A1E7FNZ9_9STRA</name>
<reference evidence="9 10" key="1">
    <citation type="submission" date="2016-09" db="EMBL/GenBank/DDBJ databases">
        <title>Extensive genetic diversity and differential bi-allelic expression allows diatom success in the polar Southern Ocean.</title>
        <authorList>
            <consortium name="DOE Joint Genome Institute"/>
            <person name="Mock T."/>
            <person name="Otillar R.P."/>
            <person name="Strauss J."/>
            <person name="Dupont C."/>
            <person name="Frickenhaus S."/>
            <person name="Maumus F."/>
            <person name="Mcmullan M."/>
            <person name="Sanges R."/>
            <person name="Schmutz J."/>
            <person name="Toseland A."/>
            <person name="Valas R."/>
            <person name="Veluchamy A."/>
            <person name="Ward B.J."/>
            <person name="Allen A."/>
            <person name="Barry K."/>
            <person name="Falciatore A."/>
            <person name="Ferrante M."/>
            <person name="Fortunato A.E."/>
            <person name="Gloeckner G."/>
            <person name="Gruber A."/>
            <person name="Hipkin R."/>
            <person name="Janech M."/>
            <person name="Kroth P."/>
            <person name="Leese F."/>
            <person name="Lindquist E."/>
            <person name="Lyon B.R."/>
            <person name="Martin J."/>
            <person name="Mayer C."/>
            <person name="Parker M."/>
            <person name="Quesneville H."/>
            <person name="Raymond J."/>
            <person name="Uhlig C."/>
            <person name="Valentin K.U."/>
            <person name="Worden A.Z."/>
            <person name="Armbrust E.V."/>
            <person name="Bowler C."/>
            <person name="Green B."/>
            <person name="Moulton V."/>
            <person name="Van Oosterhout C."/>
            <person name="Grigoriev I."/>
        </authorList>
    </citation>
    <scope>NUCLEOTIDE SEQUENCE [LARGE SCALE GENOMIC DNA]</scope>
    <source>
        <strain evidence="9 10">CCMP1102</strain>
    </source>
</reference>
<evidence type="ECO:0000256" key="6">
    <source>
        <dbReference type="ARBA" id="ARBA00023136"/>
    </source>
</evidence>
<protein>
    <recommendedName>
        <fullName evidence="8">Vesicle transport protein</fullName>
    </recommendedName>
</protein>
<dbReference type="InterPro" id="IPR011691">
    <property type="entry name" value="Vesicle_transpt_SFT2"/>
</dbReference>
<dbReference type="Proteomes" id="UP000095751">
    <property type="component" value="Unassembled WGS sequence"/>
</dbReference>
<gene>
    <name evidence="9" type="ORF">FRACYDRAFT_153141</name>
</gene>
<proteinExistence type="inferred from homology"/>